<dbReference type="AlphaFoldDB" id="A0A1G2DD20"/>
<organism evidence="1 2">
    <name type="scientific">Candidatus Lloydbacteria bacterium RIFCSPLOWO2_01_FULL_50_20</name>
    <dbReference type="NCBI Taxonomy" id="1798665"/>
    <lineage>
        <taxon>Bacteria</taxon>
        <taxon>Candidatus Lloydiibacteriota</taxon>
    </lineage>
</organism>
<dbReference type="Proteomes" id="UP000178534">
    <property type="component" value="Unassembled WGS sequence"/>
</dbReference>
<dbReference type="STRING" id="1798665.A2942_00790"/>
<sequence>MNNILVANPDSLRDIIAGGDPQGVARTECKKDNAKYLAGAWNDMMWQDAITWAQNTPEAGQTPLPDTIPPDGGAVQVNDSASLRCLLQEIVGFQKMAMFVQIQSLLKQYISDAQQQQLSNQLLNQINATNLNWAKQGEQVTAGGVQMTEPVYVLNSTQTMYNENVRIADTIIAQTAATQNDPIGTLEIEPDWQLDVASQLGMNLRYDTENPRDSFVNATRSTLTAPSGPFAGAANGAVAFDNYLMNANTPEGLGAIDTLASMLNNPQNTPIGLVALVTGEADRRIEEEDFRRDKGEANSGFRPTKTCSGAPGDPYCDPAFMTDVSPADASRVTIAEGALQSGNAQIADSNDLDSTSANAAETLSTTANAGVGGVFGYDATPLLTSGNSVHKLIYELYGTINYAYFDLDWDQTYWAQAALLSIYDAMIFNDQTPQVGAPTTPTNPDDNSYMDQFYVF</sequence>
<evidence type="ECO:0000313" key="1">
    <source>
        <dbReference type="EMBL" id="OGZ11539.1"/>
    </source>
</evidence>
<name>A0A1G2DD20_9BACT</name>
<dbReference type="EMBL" id="MHLP01000036">
    <property type="protein sequence ID" value="OGZ11539.1"/>
    <property type="molecule type" value="Genomic_DNA"/>
</dbReference>
<accession>A0A1G2DD20</accession>
<gene>
    <name evidence="1" type="ORF">A2942_00790</name>
</gene>
<proteinExistence type="predicted"/>
<protein>
    <submittedName>
        <fullName evidence="1">Uncharacterized protein</fullName>
    </submittedName>
</protein>
<evidence type="ECO:0000313" key="2">
    <source>
        <dbReference type="Proteomes" id="UP000178534"/>
    </source>
</evidence>
<comment type="caution">
    <text evidence="1">The sequence shown here is derived from an EMBL/GenBank/DDBJ whole genome shotgun (WGS) entry which is preliminary data.</text>
</comment>
<reference evidence="1 2" key="1">
    <citation type="journal article" date="2016" name="Nat. Commun.">
        <title>Thousands of microbial genomes shed light on interconnected biogeochemical processes in an aquifer system.</title>
        <authorList>
            <person name="Anantharaman K."/>
            <person name="Brown C.T."/>
            <person name="Hug L.A."/>
            <person name="Sharon I."/>
            <person name="Castelle C.J."/>
            <person name="Probst A.J."/>
            <person name="Thomas B.C."/>
            <person name="Singh A."/>
            <person name="Wilkins M.J."/>
            <person name="Karaoz U."/>
            <person name="Brodie E.L."/>
            <person name="Williams K.H."/>
            <person name="Hubbard S.S."/>
            <person name="Banfield J.F."/>
        </authorList>
    </citation>
    <scope>NUCLEOTIDE SEQUENCE [LARGE SCALE GENOMIC DNA]</scope>
</reference>